<dbReference type="AlphaFoldDB" id="A0A7L9FG89"/>
<dbReference type="InParanoid" id="A0A7L9FG89"/>
<feature type="domain" description="Csa3 N-terminal" evidence="1">
    <location>
        <begin position="1"/>
        <end position="100"/>
    </location>
</feature>
<dbReference type="Pfam" id="PF13384">
    <property type="entry name" value="HTH_23"/>
    <property type="match status" value="1"/>
</dbReference>
<accession>A0A7L9FG89</accession>
<name>A0A7L9FG89_9CREN</name>
<evidence type="ECO:0000313" key="3">
    <source>
        <dbReference type="Proteomes" id="UP000594121"/>
    </source>
</evidence>
<dbReference type="NCBIfam" id="TIGR01884">
    <property type="entry name" value="cas_HTH"/>
    <property type="match status" value="1"/>
</dbReference>
<organism evidence="2 3">
    <name type="scientific">Infirmifilum lucidum</name>
    <dbReference type="NCBI Taxonomy" id="2776706"/>
    <lineage>
        <taxon>Archaea</taxon>
        <taxon>Thermoproteota</taxon>
        <taxon>Thermoprotei</taxon>
        <taxon>Thermofilales</taxon>
        <taxon>Thermofilaceae</taxon>
        <taxon>Infirmifilum</taxon>
    </lineage>
</organism>
<gene>
    <name evidence="2" type="ORF">IG193_08750</name>
</gene>
<dbReference type="EMBL" id="CP062310">
    <property type="protein sequence ID" value="QOJ78820.1"/>
    <property type="molecule type" value="Genomic_DNA"/>
</dbReference>
<keyword evidence="3" id="KW-1185">Reference proteome</keyword>
<evidence type="ECO:0000313" key="2">
    <source>
        <dbReference type="EMBL" id="QOJ78820.1"/>
    </source>
</evidence>
<proteinExistence type="predicted"/>
<evidence type="ECO:0000259" key="1">
    <source>
        <dbReference type="Pfam" id="PF22662"/>
    </source>
</evidence>
<dbReference type="InterPro" id="IPR054588">
    <property type="entry name" value="Csa3_N"/>
</dbReference>
<dbReference type="Gene3D" id="3.40.50.11700">
    <property type="match status" value="1"/>
</dbReference>
<dbReference type="KEGG" id="thel:IG193_08750"/>
<sequence>MRALMRRGVGWDDGVVVFVPREEVRDERAERALDALRKIVEGLVGGGLREVELEVGDLVSAVSAVRSTVLSYGASEVYGSLGGGMRALVVEVLLGLLMLEGVRVYVDIDLESGRGYVSVPLHVFKAPRRERWASILRLLEAGEGVRGVAAKTGLSPATVSREVREMRAFGLVDDELRVTEAGLLYLRVHSS</sequence>
<dbReference type="Pfam" id="PF22662">
    <property type="entry name" value="Csa3_N"/>
    <property type="match status" value="1"/>
</dbReference>
<protein>
    <submittedName>
        <fullName evidence="2">CRISPR locus-related DNA-binding protein</fullName>
    </submittedName>
</protein>
<keyword evidence="2" id="KW-0238">DNA-binding</keyword>
<dbReference type="Proteomes" id="UP000594121">
    <property type="component" value="Chromosome"/>
</dbReference>
<dbReference type="GO" id="GO:0003677">
    <property type="term" value="F:DNA binding"/>
    <property type="evidence" value="ECO:0007669"/>
    <property type="project" value="UniProtKB-KW"/>
</dbReference>
<dbReference type="InterPro" id="IPR010163">
    <property type="entry name" value="Csa3"/>
</dbReference>
<reference evidence="2 3" key="1">
    <citation type="submission" date="2020-10" db="EMBL/GenBank/DDBJ databases">
        <title>Thermofilum lucidum 3507LT sp. nov. a novel member of Thermofilaceae family isolated from Chile hot spring, and proposal of description order Thermofilales.</title>
        <authorList>
            <person name="Zayulina K.S."/>
            <person name="Elcheninov A.G."/>
            <person name="Toshchakov S.V."/>
            <person name="Kublanov I.V."/>
        </authorList>
    </citation>
    <scope>NUCLEOTIDE SEQUENCE [LARGE SCALE GENOMIC DNA]</scope>
    <source>
        <strain evidence="2 3">3507LT</strain>
    </source>
</reference>